<evidence type="ECO:0000313" key="2">
    <source>
        <dbReference type="Proteomes" id="UP001165186"/>
    </source>
</evidence>
<accession>A0ACB5RPX3</accession>
<evidence type="ECO:0000313" key="1">
    <source>
        <dbReference type="EMBL" id="GME22578.1"/>
    </source>
</evidence>
<proteinExistence type="predicted"/>
<reference evidence="1" key="1">
    <citation type="submission" date="2024-09" db="EMBL/GenBank/DDBJ databases">
        <title>Draft Genome Sequences of Neofusicoccum parvum.</title>
        <authorList>
            <person name="Ashida A."/>
            <person name="Camagna M."/>
            <person name="Tanaka A."/>
            <person name="Takemoto D."/>
        </authorList>
    </citation>
    <scope>NUCLEOTIDE SEQUENCE</scope>
    <source>
        <strain evidence="1">PPO83</strain>
    </source>
</reference>
<protein>
    <submittedName>
        <fullName evidence="1">Uncharacterized protein LTHEOB_11244</fullName>
    </submittedName>
</protein>
<sequence length="441" mass="46421">MQSESVSAAGFPHTRRCFHVKGHPEADQTSERSAADCTLYVEHLVPFTSRPGRGETAKPPLVLIPGAAHTGACWVTKPDGEPGWSSFFLARGHEVYLVDPPRTGRGGGPWSSDAPGAPTPQFVAHRWTAVARHAPWPQARLHTQWPGASATPTTAIGQPGDPVFDAYVASLAPLLRGADEAGAQLAMRAAGAALLDRIGRRVVLVAHSLGAPRALVVADARPALVAGLVALEPNGPPWSVQAVGGGGGGGGGGSGGGVALERAWGLTEAEMSWTPAPAPGGRPRVCCDDDEGRVKVGGRDGENDDPGNNDGGGGGRDDDGRGDGREMLGRTRFILRTEKSTDPAVSDCTLQVEDETNGIVPRRLINLVDVPVAVVTGEASHHAMYDWCTVKVLKQAGVRKVDHIELWKRGIRGNGHLFILEKNSDEIAEVTRAWIQSLEAH</sequence>
<name>A0ACB5RPX3_9PEZI</name>
<gene>
    <name evidence="1" type="primary">g2326</name>
    <name evidence="1" type="ORF">NpPPO83_00002326</name>
</gene>
<comment type="caution">
    <text evidence="1">The sequence shown here is derived from an EMBL/GenBank/DDBJ whole genome shotgun (WGS) entry which is preliminary data.</text>
</comment>
<keyword evidence="2" id="KW-1185">Reference proteome</keyword>
<dbReference type="Proteomes" id="UP001165186">
    <property type="component" value="Unassembled WGS sequence"/>
</dbReference>
<organism evidence="1 2">
    <name type="scientific">Neofusicoccum parvum</name>
    <dbReference type="NCBI Taxonomy" id="310453"/>
    <lineage>
        <taxon>Eukaryota</taxon>
        <taxon>Fungi</taxon>
        <taxon>Dikarya</taxon>
        <taxon>Ascomycota</taxon>
        <taxon>Pezizomycotina</taxon>
        <taxon>Dothideomycetes</taxon>
        <taxon>Dothideomycetes incertae sedis</taxon>
        <taxon>Botryosphaeriales</taxon>
        <taxon>Botryosphaeriaceae</taxon>
        <taxon>Neofusicoccum</taxon>
    </lineage>
</organism>
<dbReference type="EMBL" id="BSXG01000003">
    <property type="protein sequence ID" value="GME22578.1"/>
    <property type="molecule type" value="Genomic_DNA"/>
</dbReference>